<dbReference type="Pfam" id="PF00486">
    <property type="entry name" value="Trans_reg_C"/>
    <property type="match status" value="1"/>
</dbReference>
<evidence type="ECO:0000313" key="8">
    <source>
        <dbReference type="EMBL" id="MDQ7905369.1"/>
    </source>
</evidence>
<dbReference type="Gene3D" id="1.25.40.10">
    <property type="entry name" value="Tetratricopeptide repeat domain"/>
    <property type="match status" value="3"/>
</dbReference>
<dbReference type="SUPFAM" id="SSF46894">
    <property type="entry name" value="C-terminal effector domain of the bipartite response regulators"/>
    <property type="match status" value="1"/>
</dbReference>
<proteinExistence type="inferred from homology"/>
<keyword evidence="3 6" id="KW-0238">DNA-binding</keyword>
<dbReference type="Pfam" id="PF03704">
    <property type="entry name" value="BTAD"/>
    <property type="match status" value="1"/>
</dbReference>
<dbReference type="InterPro" id="IPR001867">
    <property type="entry name" value="OmpR/PhoB-type_DNA-bd"/>
</dbReference>
<dbReference type="Gene3D" id="1.10.10.10">
    <property type="entry name" value="Winged helix-like DNA-binding domain superfamily/Winged helix DNA-binding domain"/>
    <property type="match status" value="1"/>
</dbReference>
<keyword evidence="2" id="KW-0805">Transcription regulation</keyword>
<name>A0ABU0ZE84_9ACTN</name>
<keyword evidence="5" id="KW-0802">TPR repeat</keyword>
<dbReference type="Gene3D" id="3.40.50.300">
    <property type="entry name" value="P-loop containing nucleotide triphosphate hydrolases"/>
    <property type="match status" value="1"/>
</dbReference>
<feature type="domain" description="OmpR/PhoB-type" evidence="7">
    <location>
        <begin position="1"/>
        <end position="102"/>
    </location>
</feature>
<dbReference type="Proteomes" id="UP001230908">
    <property type="component" value="Unassembled WGS sequence"/>
</dbReference>
<dbReference type="PRINTS" id="PR00364">
    <property type="entry name" value="DISEASERSIST"/>
</dbReference>
<dbReference type="RefSeq" id="WP_308712641.1">
    <property type="nucleotide sequence ID" value="NZ_JAVHUY010000010.1"/>
</dbReference>
<dbReference type="InterPro" id="IPR005158">
    <property type="entry name" value="BTAD"/>
</dbReference>
<dbReference type="InterPro" id="IPR016032">
    <property type="entry name" value="Sig_transdc_resp-reg_C-effctor"/>
</dbReference>
<dbReference type="EMBL" id="JAVHUY010000010">
    <property type="protein sequence ID" value="MDQ7905369.1"/>
    <property type="molecule type" value="Genomic_DNA"/>
</dbReference>
<evidence type="ECO:0000256" key="4">
    <source>
        <dbReference type="ARBA" id="ARBA00023163"/>
    </source>
</evidence>
<evidence type="ECO:0000256" key="5">
    <source>
        <dbReference type="PROSITE-ProRule" id="PRU00339"/>
    </source>
</evidence>
<feature type="DNA-binding region" description="OmpR/PhoB-type" evidence="6">
    <location>
        <begin position="1"/>
        <end position="102"/>
    </location>
</feature>
<evidence type="ECO:0000259" key="7">
    <source>
        <dbReference type="PROSITE" id="PS51755"/>
    </source>
</evidence>
<accession>A0ABU0ZE84</accession>
<dbReference type="PANTHER" id="PTHR35807">
    <property type="entry name" value="TRANSCRIPTIONAL REGULATOR REDD-RELATED"/>
    <property type="match status" value="1"/>
</dbReference>
<keyword evidence="9" id="KW-1185">Reference proteome</keyword>
<sequence>MTGRGVMEFRVLGTLEIRDRAGRLLVPLRRKQRLLLAVLLLRANTAVSTESLLDLLWPEAAPSSARANLHSYISDLRRLLQANEPADPPRLQREPDGYQLRAGPQELDAAVFDELAGQGRQALAEGHHPLAAERLAQALAQWRGPVLEDLPVPAALQPEIERLEELRMMVLEDSVQARLDLDQPALLAAELAELTARHPLRERLWAHLMLALYQAGRQGDALDAYQRVYRLLDQELAVRPGQALQRLHQRILTADPTLAPPAAAATHTPRRVRQLPAPPPMFTGRIREVATLDRSHDASTVVISAIDGMAGIGKTALAVHLAHRIADRYPDGQLFVDLHGHTPGMAPREPAQALDHLLRALGVPGPQIPANLEDRAALYRTRLADRRMLVLLDDAATEAQVAPLLPGSAGCLVLITSRRRLAGLDRTQTLTLDTLPAPDAADLFVQTAGDGRLGHEPPDLVAELVELCGRLPLAIRIAAARLRSHPAWPLVHLVRRLRDQRSRLGELEAGQRSVTATLDLSYQHLTPHQQHAYRRLGMHPGPDIDVYATAALLDSTLPHAGRMLDQLLEVHLLQELRPGRYRFHDLIRAHAARTAARDQTRPARHAASNRLLDYYRHTAALAVDAAYPYEREHRPEVPPASTPGPDVHDPPAALVWLDNELTNLLAVAAYTAEYRQSEHVLHLSTILHWHLRSRGLYHDAETLHHQALTTARATGDHAGELDARAYLGQIHRLLGRFTQATDHLEQALRIARVTDRHAGVLEALTGLGHIHWRQGRYSQAADYYQQALRIARDTDHRSGELEALTGLGRLHWMQGQPAQAADHFGQALRIARATGHRLGELNALTGLGHVHQRQGRYSQAADHFQEALRVAWTTGQRVGELSALTGLSQVQRRQRRHEQATQSYLQLLDLARKAGDRNYEFEARQGLGRLSHTTGDPEAAIAHHQQALVLANELGQPVDQARAHDGLAHAHHTRGRHEQAHEHWQNALDILTDIDLDRTDDEETTTAAIRAHLAAVERAG</sequence>
<dbReference type="InterPro" id="IPR051677">
    <property type="entry name" value="AfsR-DnrI-RedD_regulator"/>
</dbReference>
<feature type="repeat" description="TPR" evidence="5">
    <location>
        <begin position="841"/>
        <end position="874"/>
    </location>
</feature>
<dbReference type="InterPro" id="IPR011990">
    <property type="entry name" value="TPR-like_helical_dom_sf"/>
</dbReference>
<dbReference type="Pfam" id="PF13424">
    <property type="entry name" value="TPR_12"/>
    <property type="match status" value="3"/>
</dbReference>
<dbReference type="SUPFAM" id="SSF52540">
    <property type="entry name" value="P-loop containing nucleoside triphosphate hydrolases"/>
    <property type="match status" value="1"/>
</dbReference>
<dbReference type="PANTHER" id="PTHR35807:SF1">
    <property type="entry name" value="TRANSCRIPTIONAL REGULATOR REDD"/>
    <property type="match status" value="1"/>
</dbReference>
<dbReference type="InterPro" id="IPR036388">
    <property type="entry name" value="WH-like_DNA-bd_sf"/>
</dbReference>
<dbReference type="InterPro" id="IPR027417">
    <property type="entry name" value="P-loop_NTPase"/>
</dbReference>
<evidence type="ECO:0000313" key="9">
    <source>
        <dbReference type="Proteomes" id="UP001230908"/>
    </source>
</evidence>
<dbReference type="SUPFAM" id="SSF48452">
    <property type="entry name" value="TPR-like"/>
    <property type="match status" value="3"/>
</dbReference>
<comment type="caution">
    <text evidence="8">The sequence shown here is derived from an EMBL/GenBank/DDBJ whole genome shotgun (WGS) entry which is preliminary data.</text>
</comment>
<dbReference type="SMART" id="SM00028">
    <property type="entry name" value="TPR"/>
    <property type="match status" value="8"/>
</dbReference>
<evidence type="ECO:0000256" key="3">
    <source>
        <dbReference type="ARBA" id="ARBA00023125"/>
    </source>
</evidence>
<evidence type="ECO:0000256" key="1">
    <source>
        <dbReference type="ARBA" id="ARBA00005820"/>
    </source>
</evidence>
<dbReference type="PROSITE" id="PS50293">
    <property type="entry name" value="TPR_REGION"/>
    <property type="match status" value="1"/>
</dbReference>
<keyword evidence="4" id="KW-0804">Transcription</keyword>
<feature type="repeat" description="TPR" evidence="5">
    <location>
        <begin position="761"/>
        <end position="794"/>
    </location>
</feature>
<comment type="similarity">
    <text evidence="1">Belongs to the AfsR/DnrI/RedD regulatory family.</text>
</comment>
<dbReference type="SMART" id="SM01043">
    <property type="entry name" value="BTAD"/>
    <property type="match status" value="1"/>
</dbReference>
<dbReference type="SMART" id="SM00862">
    <property type="entry name" value="Trans_reg_C"/>
    <property type="match status" value="1"/>
</dbReference>
<evidence type="ECO:0000256" key="2">
    <source>
        <dbReference type="ARBA" id="ARBA00023015"/>
    </source>
</evidence>
<gene>
    <name evidence="8" type="ORF">RB614_12620</name>
</gene>
<dbReference type="PROSITE" id="PS50005">
    <property type="entry name" value="TPR"/>
    <property type="match status" value="2"/>
</dbReference>
<dbReference type="CDD" id="cd15831">
    <property type="entry name" value="BTAD"/>
    <property type="match status" value="1"/>
</dbReference>
<dbReference type="InterPro" id="IPR019734">
    <property type="entry name" value="TPR_rpt"/>
</dbReference>
<evidence type="ECO:0000256" key="6">
    <source>
        <dbReference type="PROSITE-ProRule" id="PRU01091"/>
    </source>
</evidence>
<dbReference type="PROSITE" id="PS51755">
    <property type="entry name" value="OMPR_PHOB"/>
    <property type="match status" value="1"/>
</dbReference>
<protein>
    <submittedName>
        <fullName evidence="8">Tetratricopeptide repeat protein</fullName>
    </submittedName>
</protein>
<organism evidence="8 9">
    <name type="scientific">Phytohabitans maris</name>
    <dbReference type="NCBI Taxonomy" id="3071409"/>
    <lineage>
        <taxon>Bacteria</taxon>
        <taxon>Bacillati</taxon>
        <taxon>Actinomycetota</taxon>
        <taxon>Actinomycetes</taxon>
        <taxon>Micromonosporales</taxon>
        <taxon>Micromonosporaceae</taxon>
    </lineage>
</organism>
<reference evidence="8 9" key="1">
    <citation type="submission" date="2023-08" db="EMBL/GenBank/DDBJ databases">
        <title>Phytohabitans sansha sp. nov., isolated from marine sediment.</title>
        <authorList>
            <person name="Zhao Y."/>
            <person name="Yi K."/>
        </authorList>
    </citation>
    <scope>NUCLEOTIDE SEQUENCE [LARGE SCALE GENOMIC DNA]</scope>
    <source>
        <strain evidence="8 9">ZYX-F-186</strain>
    </source>
</reference>